<dbReference type="PANTHER" id="PTHR13800:SF6">
    <property type="entry name" value="TRANSIENT RECEPTOR POTENTIAL CATION CHANNEL SUBFAMILY M MEMBER 4"/>
    <property type="match status" value="1"/>
</dbReference>
<protein>
    <submittedName>
        <fullName evidence="13">Transient receptor potential cation channel subfamily M member 4</fullName>
    </submittedName>
</protein>
<dbReference type="SUPFAM" id="SSF140860">
    <property type="entry name" value="Pseudo ankyrin repeat-like"/>
    <property type="match status" value="1"/>
</dbReference>
<proteinExistence type="predicted"/>
<name>A0A8C0LN69_CANLU</name>
<evidence type="ECO:0000256" key="6">
    <source>
        <dbReference type="ARBA" id="ARBA00023136"/>
    </source>
</evidence>
<reference evidence="13" key="2">
    <citation type="submission" date="2025-09" db="UniProtKB">
        <authorList>
            <consortium name="Ensembl"/>
        </authorList>
    </citation>
    <scope>IDENTIFICATION</scope>
</reference>
<keyword evidence="5" id="KW-0406">Ion transport</keyword>
<evidence type="ECO:0000256" key="3">
    <source>
        <dbReference type="ARBA" id="ARBA00022692"/>
    </source>
</evidence>
<dbReference type="Pfam" id="PF18139">
    <property type="entry name" value="LSDAT_euk"/>
    <property type="match status" value="1"/>
</dbReference>
<evidence type="ECO:0000256" key="2">
    <source>
        <dbReference type="ARBA" id="ARBA00022448"/>
    </source>
</evidence>
<dbReference type="Proteomes" id="UP000694391">
    <property type="component" value="Unplaced"/>
</dbReference>
<sequence length="1203" mass="133874">MVGPEKDWIPKIFKKKTCTTFIVDLTDAGGTLCQCGRPRSTHPSVAVEDAFGAAMVTVWDSDLHTTEKPTDAYGDLDFLGAGRKASNFLRLSDRTDPAAVYNLVTRTWGFRAPNLVVSVLGGSGGPILQTWLQDLLRRGLVRAAQSTGAWIVTGGLHRGIGRHVGVAVRDHQTASTGGTKVVAMGMAPWGVVRNRDTLTNPKGSFPARYPWRGEPEDRVQFPLDYNYSAFFLVDDGTHGRLGGENRFRLRFESYVAQQKTGVGGTGIDIPVLLLLIDGDEKMLKQIENATEAQLPCLLVAGSGGAADCLAEILEDTLAPGRRGSLQGEARNRIRRFFPKGDPEVLQAQVERIMTRKELLTVYSTEDGPEEFETIVLKALVKACGSSEASAYLDELRLAVAWNRVDIAQSELFRGDIEWRSIHLEASLMDALLNDRPEFVRLLVSHGLSVGHFLTPMRLTQLYSAAPPNSLIRSLLDQASHHSGTKTPALKPSAEPRPPDVGQVLRMLLGETCAPRYSAGGARDPYQGQGCKESSGRGQAASDLADLLLWALLLNRAQMALYFWEMGSNAVASALGACMLLRVLARLESEAEEAARRKDLAAKFEGLGVDLFGECYRSSEERAARLLLRRCPLWGDATCLQLAMQADARAFFAQDGVQSLLTQKWWGEMDSTTPIWALVLTFFCPPLIYTNLITFRKSEEESIQKDLEFDEDRGINGEGPVGRCPPRLRRWPQFWGAPVTAFMGNVVSYLLFLLLFAHVLLMDFQPKAPGALELLLYFWAFTLLCEEFRQGLGGGWGSLTTRGPGPTPQHTPLRRRLSLYLSDTWNQCDLVALACFLLGVGCRLTPGLFDLGRTVLCLDFMVFTLRLLHIFTVNKQLGPKIVIVNKMMKDVFFFLFFLGVWLVAYGVATEGLLRPRDRDLPNVLRRVFYRPYLQIFGQIPQEDMDVALMEHANCSAEQGFWARPAGVLAGSCISLYANWLVVLLLIIFLLVANILLLNLLIAMFSYTFGKVQGNSDLYWKAQRYSLIREFHSRPALAPPLIIISHVRLLIRQLRRRRSRVYLSKEAERRLLTWESVQKENFLLARARDKRESDSERLKRTSQKVDTALKQLRQIREYEQRLKGLEQEVQHCSQVLGWVADALSRSALLPPGGPPPPGPQFTKVPISAWASVAAGWAKLKACGIHCGAAATQPKANPERQIEVYS</sequence>
<evidence type="ECO:0000256" key="4">
    <source>
        <dbReference type="ARBA" id="ARBA00022989"/>
    </source>
</evidence>
<keyword evidence="14" id="KW-1185">Reference proteome</keyword>
<feature type="transmembrane region" description="Helical" evidence="9">
    <location>
        <begin position="734"/>
        <end position="760"/>
    </location>
</feature>
<evidence type="ECO:0000313" key="14">
    <source>
        <dbReference type="Proteomes" id="UP000694391"/>
    </source>
</evidence>
<feature type="domain" description="Ion transport" evidence="10">
    <location>
        <begin position="747"/>
        <end position="1011"/>
    </location>
</feature>
<evidence type="ECO:0000256" key="1">
    <source>
        <dbReference type="ARBA" id="ARBA00004141"/>
    </source>
</evidence>
<evidence type="ECO:0000259" key="12">
    <source>
        <dbReference type="Pfam" id="PF25508"/>
    </source>
</evidence>
<feature type="transmembrane region" description="Helical" evidence="9">
    <location>
        <begin position="890"/>
        <end position="907"/>
    </location>
</feature>
<keyword evidence="7" id="KW-0407">Ion channel</keyword>
<feature type="coiled-coil region" evidence="8">
    <location>
        <begin position="1082"/>
        <end position="1133"/>
    </location>
</feature>
<dbReference type="GO" id="GO:0005886">
    <property type="term" value="C:plasma membrane"/>
    <property type="evidence" value="ECO:0007669"/>
    <property type="project" value="TreeGrafter"/>
</dbReference>
<dbReference type="GeneTree" id="ENSGT00940000158693"/>
<gene>
    <name evidence="13" type="primary">TRPM4</name>
</gene>
<dbReference type="InterPro" id="IPR041491">
    <property type="entry name" value="TRPM_SLOG"/>
</dbReference>
<accession>A0A8C0LN69</accession>
<feature type="transmembrane region" description="Helical" evidence="9">
    <location>
        <begin position="850"/>
        <end position="870"/>
    </location>
</feature>
<feature type="transmembrane region" description="Helical" evidence="9">
    <location>
        <begin position="978"/>
        <end position="1007"/>
    </location>
</feature>
<dbReference type="Pfam" id="PF25508">
    <property type="entry name" value="TRPM2"/>
    <property type="match status" value="1"/>
</dbReference>
<feature type="transmembrane region" description="Helical" evidence="9">
    <location>
        <begin position="674"/>
        <end position="694"/>
    </location>
</feature>
<feature type="domain" description="TRPM SLOG" evidence="11">
    <location>
        <begin position="87"/>
        <end position="337"/>
    </location>
</feature>
<dbReference type="InterPro" id="IPR057366">
    <property type="entry name" value="TRPM-like"/>
</dbReference>
<keyword evidence="3 9" id="KW-0812">Transmembrane</keyword>
<keyword evidence="8" id="KW-0175">Coiled coil</keyword>
<keyword evidence="6 9" id="KW-0472">Membrane</keyword>
<evidence type="ECO:0000256" key="5">
    <source>
        <dbReference type="ARBA" id="ARBA00023065"/>
    </source>
</evidence>
<keyword evidence="4 9" id="KW-1133">Transmembrane helix</keyword>
<dbReference type="GO" id="GO:0099604">
    <property type="term" value="F:ligand-gated calcium channel activity"/>
    <property type="evidence" value="ECO:0007669"/>
    <property type="project" value="TreeGrafter"/>
</dbReference>
<evidence type="ECO:0000256" key="7">
    <source>
        <dbReference type="ARBA" id="ARBA00023303"/>
    </source>
</evidence>
<evidence type="ECO:0000313" key="13">
    <source>
        <dbReference type="Ensembl" id="ENSCAFP00020032712.1"/>
    </source>
</evidence>
<dbReference type="GO" id="GO:0005227">
    <property type="term" value="F:calcium-activated cation channel activity"/>
    <property type="evidence" value="ECO:0007669"/>
    <property type="project" value="TreeGrafter"/>
</dbReference>
<evidence type="ECO:0000259" key="10">
    <source>
        <dbReference type="Pfam" id="PF00520"/>
    </source>
</evidence>
<evidence type="ECO:0000256" key="9">
    <source>
        <dbReference type="SAM" id="Phobius"/>
    </source>
</evidence>
<dbReference type="Pfam" id="PF00520">
    <property type="entry name" value="Ion_trans"/>
    <property type="match status" value="1"/>
</dbReference>
<evidence type="ECO:0000259" key="11">
    <source>
        <dbReference type="Pfam" id="PF18139"/>
    </source>
</evidence>
<organism evidence="13 14">
    <name type="scientific">Canis lupus dingo</name>
    <name type="common">dingo</name>
    <dbReference type="NCBI Taxonomy" id="286419"/>
    <lineage>
        <taxon>Eukaryota</taxon>
        <taxon>Metazoa</taxon>
        <taxon>Chordata</taxon>
        <taxon>Craniata</taxon>
        <taxon>Vertebrata</taxon>
        <taxon>Euteleostomi</taxon>
        <taxon>Mammalia</taxon>
        <taxon>Eutheria</taxon>
        <taxon>Laurasiatheria</taxon>
        <taxon>Carnivora</taxon>
        <taxon>Caniformia</taxon>
        <taxon>Canidae</taxon>
        <taxon>Canis</taxon>
    </lineage>
</organism>
<comment type="subcellular location">
    <subcellularLocation>
        <location evidence="1">Membrane</location>
        <topology evidence="1">Multi-pass membrane protein</topology>
    </subcellularLocation>
</comment>
<dbReference type="InterPro" id="IPR005821">
    <property type="entry name" value="Ion_trans_dom"/>
</dbReference>
<keyword evidence="2" id="KW-0813">Transport</keyword>
<dbReference type="Ensembl" id="ENSCAFT00020037763.1">
    <property type="protein sequence ID" value="ENSCAFP00020032712.1"/>
    <property type="gene ID" value="ENSCAFG00020025292.1"/>
</dbReference>
<dbReference type="PANTHER" id="PTHR13800">
    <property type="entry name" value="TRANSIENT RECEPTOR POTENTIAL CATION CHANNEL, SUBFAMILY M, MEMBER 6"/>
    <property type="match status" value="1"/>
</dbReference>
<dbReference type="InterPro" id="IPR050927">
    <property type="entry name" value="TRPM"/>
</dbReference>
<evidence type="ECO:0000256" key="8">
    <source>
        <dbReference type="SAM" id="Coils"/>
    </source>
</evidence>
<reference evidence="13" key="1">
    <citation type="submission" date="2025-08" db="UniProtKB">
        <authorList>
            <consortium name="Ensembl"/>
        </authorList>
    </citation>
    <scope>IDENTIFICATION</scope>
</reference>
<feature type="domain" description="TRPM-like" evidence="12">
    <location>
        <begin position="410"/>
        <end position="653"/>
    </location>
</feature>
<dbReference type="AlphaFoldDB" id="A0A8C0LN69"/>